<dbReference type="Gene3D" id="1.10.8.60">
    <property type="match status" value="1"/>
</dbReference>
<feature type="domain" description="AAA+ ATPase" evidence="8">
    <location>
        <begin position="260"/>
        <end position="395"/>
    </location>
</feature>
<evidence type="ECO:0000256" key="6">
    <source>
        <dbReference type="ARBA" id="ARBA00038088"/>
    </source>
</evidence>
<keyword evidence="5" id="KW-0067">ATP-binding</keyword>
<evidence type="ECO:0000256" key="7">
    <source>
        <dbReference type="ARBA" id="ARBA00040480"/>
    </source>
</evidence>
<evidence type="ECO:0000256" key="5">
    <source>
        <dbReference type="ARBA" id="ARBA00022840"/>
    </source>
</evidence>
<evidence type="ECO:0000256" key="2">
    <source>
        <dbReference type="ARBA" id="ARBA00022528"/>
    </source>
</evidence>
<evidence type="ECO:0000256" key="4">
    <source>
        <dbReference type="ARBA" id="ARBA00022741"/>
    </source>
</evidence>
<dbReference type="AlphaFoldDB" id="A0A2U9NTN9"/>
<evidence type="ECO:0000313" key="9">
    <source>
        <dbReference type="EMBL" id="AWT40382.1"/>
    </source>
</evidence>
<keyword evidence="3 9" id="KW-0934">Plastid</keyword>
<dbReference type="PANTHER" id="PTHR42960:SF1">
    <property type="entry name" value="YCF46 PROTEIN"/>
    <property type="match status" value="1"/>
</dbReference>
<evidence type="ECO:0000256" key="3">
    <source>
        <dbReference type="ARBA" id="ARBA00022640"/>
    </source>
</evidence>
<dbReference type="Pfam" id="PF00004">
    <property type="entry name" value="AAA"/>
    <property type="match status" value="1"/>
</dbReference>
<sequence>MFNTKINLFLRARYPVIYINTLEEERLEYVLRNNLEVNLNRNIYSWDFIDGYKNNNLNIENFSQKNPFQALEVIEKINFQLPTLFLLKDFNQFLKDFSISRKLRNMTPLLKLHIKTILISSSHLNFPKELKELITWINFDLPGKKEIYLELERLIYKLNLTKNLPTILFQQLVFSCQGLSLERIRRVFAKILLSYKTIDKNSIFIFLNEKKQIVNQTDILEYYSVNDTFVNLGGLKVLKEWLKKRKIAFNFDALKYGLPIPRGLLLIGIQGTGKSLVAKYVSNKWKLPLLKLDVGKLFAGIIGESESRLRKMIKLTESISPCVLWIDEIDKAFTNQEHHLDSGTNSRILGTFISWLSEKTKPVFLLATANNIDFLPLEILRKGRFDEVFFLDLPQKFERKEIFEIHLQVFRPNNWKSYNSKKFADLSESFSGAEIKQTIIDAMYEGFYKKREFTTTDVCTSIQDLIPLANFESKQINKLKNWALSGQIRLASIN</sequence>
<dbReference type="SUPFAM" id="SSF52540">
    <property type="entry name" value="P-loop containing nucleoside triphosphate hydrolases"/>
    <property type="match status" value="1"/>
</dbReference>
<protein>
    <recommendedName>
        <fullName evidence="7">Uncharacterized AAA domain-containing protein ycf46</fullName>
    </recommendedName>
</protein>
<dbReference type="RefSeq" id="YP_009497669.1">
    <property type="nucleotide sequence ID" value="NC_038008.1"/>
</dbReference>
<comment type="subcellular location">
    <subcellularLocation>
        <location evidence="1">Plastid</location>
        <location evidence="1">Chloroplast</location>
    </subcellularLocation>
</comment>
<dbReference type="EMBL" id="MG755807">
    <property type="protein sequence ID" value="AWT40382.1"/>
    <property type="molecule type" value="Genomic_DNA"/>
</dbReference>
<geneLocation type="chloroplast" evidence="9"/>
<comment type="similarity">
    <text evidence="6">Belongs to the AAA ATPase family. Highly divergent.</text>
</comment>
<dbReference type="GO" id="GO:0016887">
    <property type="term" value="F:ATP hydrolysis activity"/>
    <property type="evidence" value="ECO:0007669"/>
    <property type="project" value="InterPro"/>
</dbReference>
<accession>A0A2U9NTN9</accession>
<dbReference type="InterPro" id="IPR003959">
    <property type="entry name" value="ATPase_AAA_core"/>
</dbReference>
<dbReference type="GeneID" id="36960314"/>
<dbReference type="CDD" id="cd19507">
    <property type="entry name" value="RecA-like_Ycf46-like"/>
    <property type="match status" value="1"/>
</dbReference>
<keyword evidence="4" id="KW-0547">Nucleotide-binding</keyword>
<dbReference type="PANTHER" id="PTHR42960">
    <property type="entry name" value="YCF46 PROTEIN"/>
    <property type="match status" value="1"/>
</dbReference>
<dbReference type="Gene3D" id="3.40.50.300">
    <property type="entry name" value="P-loop containing nucleotide triphosphate hydrolases"/>
    <property type="match status" value="1"/>
</dbReference>
<proteinExistence type="inferred from homology"/>
<dbReference type="GO" id="GO:0005524">
    <property type="term" value="F:ATP binding"/>
    <property type="evidence" value="ECO:0007669"/>
    <property type="project" value="UniProtKB-KW"/>
</dbReference>
<dbReference type="SMART" id="SM00382">
    <property type="entry name" value="AAA"/>
    <property type="match status" value="1"/>
</dbReference>
<reference evidence="9" key="1">
    <citation type="journal article" date="2018" name="Adv. Bot. Res.">
        <title>Evolution of the Plastid Genomes in Diatoms.</title>
        <authorList>
            <person name="Yu M."/>
            <person name="Ashworth M.P."/>
            <person name="Hajrah N.H."/>
            <person name="Khiyami M.A."/>
            <person name="Sabir M.J."/>
            <person name="Alhebshi A.M."/>
            <person name="Al-Malki A.L."/>
            <person name="Sabir J.S.M."/>
            <person name="Theriot E.C."/>
            <person name="Jansen R.K."/>
        </authorList>
    </citation>
    <scope>NUCLEOTIDE SEQUENCE</scope>
</reference>
<dbReference type="InterPro" id="IPR027417">
    <property type="entry name" value="P-loop_NTPase"/>
</dbReference>
<organism evidence="9">
    <name type="scientific">Astrosyne radiata</name>
    <dbReference type="NCBI Taxonomy" id="1158023"/>
    <lineage>
        <taxon>Eukaryota</taxon>
        <taxon>Sar</taxon>
        <taxon>Stramenopiles</taxon>
        <taxon>Ochrophyta</taxon>
        <taxon>Bacillariophyta</taxon>
        <taxon>Fragilariophyceae</taxon>
        <taxon>Fragilariophycidae</taxon>
        <taxon>Cyclophorales</taxon>
        <taxon>Cyclophoraceae</taxon>
        <taxon>Astrosyne</taxon>
    </lineage>
</organism>
<gene>
    <name evidence="9" type="primary">ycf46</name>
</gene>
<dbReference type="GO" id="GO:0009507">
    <property type="term" value="C:chloroplast"/>
    <property type="evidence" value="ECO:0007669"/>
    <property type="project" value="UniProtKB-SubCell"/>
</dbReference>
<dbReference type="InterPro" id="IPR052381">
    <property type="entry name" value="AAA_domain_protein"/>
</dbReference>
<evidence type="ECO:0000259" key="8">
    <source>
        <dbReference type="SMART" id="SM00382"/>
    </source>
</evidence>
<dbReference type="InterPro" id="IPR003593">
    <property type="entry name" value="AAA+_ATPase"/>
</dbReference>
<name>A0A2U9NTN9_9STRA</name>
<evidence type="ECO:0000256" key="1">
    <source>
        <dbReference type="ARBA" id="ARBA00004229"/>
    </source>
</evidence>
<keyword evidence="2 9" id="KW-0150">Chloroplast</keyword>